<organism evidence="7 8">
    <name type="scientific">Puccinia striiformis f. sp. tritici PST-78</name>
    <dbReference type="NCBI Taxonomy" id="1165861"/>
    <lineage>
        <taxon>Eukaryota</taxon>
        <taxon>Fungi</taxon>
        <taxon>Dikarya</taxon>
        <taxon>Basidiomycota</taxon>
        <taxon>Pucciniomycotina</taxon>
        <taxon>Pucciniomycetes</taxon>
        <taxon>Pucciniales</taxon>
        <taxon>Pucciniaceae</taxon>
        <taxon>Puccinia</taxon>
    </lineage>
</organism>
<evidence type="ECO:0008006" key="9">
    <source>
        <dbReference type="Google" id="ProtNLM"/>
    </source>
</evidence>
<gene>
    <name evidence="7" type="ORF">PSTG_02148</name>
</gene>
<accession>A0A0L0VZH3</accession>
<dbReference type="EMBL" id="AJIL01000011">
    <property type="protein sequence ID" value="KNF04663.1"/>
    <property type="molecule type" value="Genomic_DNA"/>
</dbReference>
<comment type="subcellular location">
    <subcellularLocation>
        <location evidence="1">Membrane</location>
    </subcellularLocation>
</comment>
<evidence type="ECO:0000313" key="8">
    <source>
        <dbReference type="Proteomes" id="UP000054564"/>
    </source>
</evidence>
<evidence type="ECO:0000256" key="6">
    <source>
        <dbReference type="SAM" id="Phobius"/>
    </source>
</evidence>
<keyword evidence="8" id="KW-1185">Reference proteome</keyword>
<dbReference type="OrthoDB" id="5620at2759"/>
<dbReference type="PANTHER" id="PTHR12668:SF43">
    <property type="entry name" value="TRANSMEMBRANE PROTEIN 14 HOMOLOG"/>
    <property type="match status" value="1"/>
</dbReference>
<keyword evidence="4 6" id="KW-1133">Transmembrane helix</keyword>
<evidence type="ECO:0000256" key="3">
    <source>
        <dbReference type="ARBA" id="ARBA00022692"/>
    </source>
</evidence>
<feature type="transmembrane region" description="Helical" evidence="6">
    <location>
        <begin position="131"/>
        <end position="149"/>
    </location>
</feature>
<dbReference type="PANTHER" id="PTHR12668">
    <property type="entry name" value="TRANSMEMBRANE PROTEIN 14, 15"/>
    <property type="match status" value="1"/>
</dbReference>
<dbReference type="Proteomes" id="UP000054564">
    <property type="component" value="Unassembled WGS sequence"/>
</dbReference>
<keyword evidence="5 6" id="KW-0472">Membrane</keyword>
<protein>
    <recommendedName>
        <fullName evidence="9">Transmembrane protein 14C</fullName>
    </recommendedName>
</protein>
<reference evidence="8" key="1">
    <citation type="submission" date="2014-03" db="EMBL/GenBank/DDBJ databases">
        <title>The Genome Sequence of Puccinia striiformis f. sp. tritici PST-78.</title>
        <authorList>
            <consortium name="The Broad Institute Genome Sequencing Platform"/>
            <person name="Cuomo C."/>
            <person name="Hulbert S."/>
            <person name="Chen X."/>
            <person name="Walker B."/>
            <person name="Young S.K."/>
            <person name="Zeng Q."/>
            <person name="Gargeya S."/>
            <person name="Fitzgerald M."/>
            <person name="Haas B."/>
            <person name="Abouelleil A."/>
            <person name="Alvarado L."/>
            <person name="Arachchi H.M."/>
            <person name="Berlin A.M."/>
            <person name="Chapman S.B."/>
            <person name="Goldberg J."/>
            <person name="Griggs A."/>
            <person name="Gujja S."/>
            <person name="Hansen M."/>
            <person name="Howarth C."/>
            <person name="Imamovic A."/>
            <person name="Larimer J."/>
            <person name="McCowan C."/>
            <person name="Montmayeur A."/>
            <person name="Murphy C."/>
            <person name="Neiman D."/>
            <person name="Pearson M."/>
            <person name="Priest M."/>
            <person name="Roberts A."/>
            <person name="Saif S."/>
            <person name="Shea T."/>
            <person name="Sisk P."/>
            <person name="Sykes S."/>
            <person name="Wortman J."/>
            <person name="Nusbaum C."/>
            <person name="Birren B."/>
        </authorList>
    </citation>
    <scope>NUCLEOTIDE SEQUENCE [LARGE SCALE GENOMIC DNA]</scope>
    <source>
        <strain evidence="8">race PST-78</strain>
    </source>
</reference>
<dbReference type="InterPro" id="IPR044890">
    <property type="entry name" value="TMEM14_sf"/>
</dbReference>
<evidence type="ECO:0000313" key="7">
    <source>
        <dbReference type="EMBL" id="KNF04663.1"/>
    </source>
</evidence>
<dbReference type="GO" id="GO:0070453">
    <property type="term" value="P:regulation of heme biosynthetic process"/>
    <property type="evidence" value="ECO:0007669"/>
    <property type="project" value="TreeGrafter"/>
</dbReference>
<evidence type="ECO:0000256" key="2">
    <source>
        <dbReference type="ARBA" id="ARBA00007590"/>
    </source>
</evidence>
<dbReference type="STRING" id="1165861.A0A0L0VZH3"/>
<evidence type="ECO:0000256" key="4">
    <source>
        <dbReference type="ARBA" id="ARBA00022989"/>
    </source>
</evidence>
<comment type="caution">
    <text evidence="7">The sequence shown here is derived from an EMBL/GenBank/DDBJ whole genome shotgun (WGS) entry which is preliminary data.</text>
</comment>
<dbReference type="GO" id="GO:0031966">
    <property type="term" value="C:mitochondrial membrane"/>
    <property type="evidence" value="ECO:0007669"/>
    <property type="project" value="TreeGrafter"/>
</dbReference>
<comment type="similarity">
    <text evidence="2">Belongs to the TMEM14 family.</text>
</comment>
<keyword evidence="3 6" id="KW-0812">Transmembrane</keyword>
<feature type="transmembrane region" description="Helical" evidence="6">
    <location>
        <begin position="57"/>
        <end position="74"/>
    </location>
</feature>
<dbReference type="Gene3D" id="1.10.10.1740">
    <property type="entry name" value="Transmembrane protein 14-like"/>
    <property type="match status" value="1"/>
</dbReference>
<evidence type="ECO:0000256" key="5">
    <source>
        <dbReference type="ARBA" id="ARBA00023136"/>
    </source>
</evidence>
<dbReference type="AlphaFoldDB" id="A0A0L0VZH3"/>
<proteinExistence type="inferred from homology"/>
<evidence type="ECO:0000256" key="1">
    <source>
        <dbReference type="ARBA" id="ARBA00004370"/>
    </source>
</evidence>
<name>A0A0L0VZH3_9BASI</name>
<dbReference type="Pfam" id="PF03647">
    <property type="entry name" value="Tmemb_14"/>
    <property type="match status" value="1"/>
</dbReference>
<dbReference type="InterPro" id="IPR005349">
    <property type="entry name" value="TMEM14"/>
</dbReference>
<sequence>MALCHIAFNGNNPTRPSQPYPSQGWGGTSQALPITRNQHQDHLDLNIFATMQTSPDYLGLAYGCLVAMGGIMGFVKASSVPSLVAGTVSGGLIALGAHRYQQKGKPDLIFGMSVMLSLLMGKKFLASRKMMPAGMTTTISLVMAVRYGIKLLER</sequence>